<feature type="region of interest" description="Disordered" evidence="4">
    <location>
        <begin position="181"/>
        <end position="244"/>
    </location>
</feature>
<evidence type="ECO:0000259" key="5">
    <source>
        <dbReference type="Pfam" id="PF02576"/>
    </source>
</evidence>
<dbReference type="HAMAP" id="MF_01077">
    <property type="entry name" value="RimP"/>
    <property type="match status" value="1"/>
</dbReference>
<evidence type="ECO:0000256" key="4">
    <source>
        <dbReference type="SAM" id="MobiDB-lite"/>
    </source>
</evidence>
<feature type="compositionally biased region" description="Acidic residues" evidence="4">
    <location>
        <begin position="182"/>
        <end position="191"/>
    </location>
</feature>
<feature type="domain" description="Ribosome maturation factor RimP C-terminal" evidence="6">
    <location>
        <begin position="97"/>
        <end position="166"/>
    </location>
</feature>
<proteinExistence type="inferred from homology"/>
<comment type="function">
    <text evidence="3">Required for maturation of 30S ribosomal subunits.</text>
</comment>
<dbReference type="Gene3D" id="3.30.300.70">
    <property type="entry name" value="RimP-like superfamily, N-terminal"/>
    <property type="match status" value="1"/>
</dbReference>
<keyword evidence="8" id="KW-1185">Reference proteome</keyword>
<comment type="similarity">
    <text evidence="3">Belongs to the RimP family.</text>
</comment>
<reference evidence="7 8" key="1">
    <citation type="submission" date="2019-03" db="EMBL/GenBank/DDBJ databases">
        <title>Genomic Encyclopedia of Type Strains, Phase IV (KMG-IV): sequencing the most valuable type-strain genomes for metagenomic binning, comparative biology and taxonomic classification.</title>
        <authorList>
            <person name="Goeker M."/>
        </authorList>
    </citation>
    <scope>NUCLEOTIDE SEQUENCE [LARGE SCALE GENOMIC DNA]</scope>
    <source>
        <strain evidence="7 8">DSM 25903</strain>
    </source>
</reference>
<dbReference type="InterPro" id="IPR028998">
    <property type="entry name" value="RimP_C"/>
</dbReference>
<dbReference type="Gene3D" id="2.30.30.180">
    <property type="entry name" value="Ribosome maturation factor RimP, C-terminal domain"/>
    <property type="match status" value="1"/>
</dbReference>
<protein>
    <recommendedName>
        <fullName evidence="3">Ribosome maturation factor RimP</fullName>
    </recommendedName>
</protein>
<dbReference type="Proteomes" id="UP000295122">
    <property type="component" value="Unassembled WGS sequence"/>
</dbReference>
<dbReference type="InterPro" id="IPR036847">
    <property type="entry name" value="RimP_C_sf"/>
</dbReference>
<dbReference type="CDD" id="cd01734">
    <property type="entry name" value="YlxS_C"/>
    <property type="match status" value="1"/>
</dbReference>
<comment type="caution">
    <text evidence="7">The sequence shown here is derived from an EMBL/GenBank/DDBJ whole genome shotgun (WGS) entry which is preliminary data.</text>
</comment>
<keyword evidence="2 3" id="KW-0690">Ribosome biogenesis</keyword>
<dbReference type="GO" id="GO:0000028">
    <property type="term" value="P:ribosomal small subunit assembly"/>
    <property type="evidence" value="ECO:0007669"/>
    <property type="project" value="TreeGrafter"/>
</dbReference>
<dbReference type="EMBL" id="SNZR01000016">
    <property type="protein sequence ID" value="TDR87083.1"/>
    <property type="molecule type" value="Genomic_DNA"/>
</dbReference>
<dbReference type="OrthoDB" id="9805006at2"/>
<organism evidence="7 8">
    <name type="scientific">Enterovirga rhinocerotis</name>
    <dbReference type="NCBI Taxonomy" id="1339210"/>
    <lineage>
        <taxon>Bacteria</taxon>
        <taxon>Pseudomonadati</taxon>
        <taxon>Pseudomonadota</taxon>
        <taxon>Alphaproteobacteria</taxon>
        <taxon>Hyphomicrobiales</taxon>
        <taxon>Methylobacteriaceae</taxon>
        <taxon>Enterovirga</taxon>
    </lineage>
</organism>
<evidence type="ECO:0000313" key="8">
    <source>
        <dbReference type="Proteomes" id="UP000295122"/>
    </source>
</evidence>
<dbReference type="SUPFAM" id="SSF74942">
    <property type="entry name" value="YhbC-like, C-terminal domain"/>
    <property type="match status" value="1"/>
</dbReference>
<evidence type="ECO:0000313" key="7">
    <source>
        <dbReference type="EMBL" id="TDR87083.1"/>
    </source>
</evidence>
<dbReference type="PANTHER" id="PTHR33867:SF1">
    <property type="entry name" value="RIBOSOME MATURATION FACTOR RIMP"/>
    <property type="match status" value="1"/>
</dbReference>
<evidence type="ECO:0000256" key="3">
    <source>
        <dbReference type="HAMAP-Rule" id="MF_01077"/>
    </source>
</evidence>
<dbReference type="InterPro" id="IPR028989">
    <property type="entry name" value="RimP_N"/>
</dbReference>
<evidence type="ECO:0000256" key="2">
    <source>
        <dbReference type="ARBA" id="ARBA00022517"/>
    </source>
</evidence>
<dbReference type="SUPFAM" id="SSF75420">
    <property type="entry name" value="YhbC-like, N-terminal domain"/>
    <property type="match status" value="1"/>
</dbReference>
<dbReference type="AlphaFoldDB" id="A0A4R7BPK8"/>
<dbReference type="PANTHER" id="PTHR33867">
    <property type="entry name" value="RIBOSOME MATURATION FACTOR RIMP"/>
    <property type="match status" value="1"/>
</dbReference>
<dbReference type="RefSeq" id="WP_133773697.1">
    <property type="nucleotide sequence ID" value="NZ_SNZR01000016.1"/>
</dbReference>
<comment type="subcellular location">
    <subcellularLocation>
        <location evidence="3">Cytoplasm</location>
    </subcellularLocation>
</comment>
<sequence>MSDEHEPRFLIETGLAARVAAVAERALGDVGLRLVRVKILAGGTQTVQIMAERPDGTMTVEDCEIASKSISPALDVEDPVPGNYNLEISSPGIDRPLVRASDFERWVGHEAKIELSRPLEGRKRFRGIIRGLGDDAALIELPDQDGDEVVAALALDDIGEARLVLTDELIRESLRRSKIEDAEADEIDAEAGESPPEAAEQAGIASPAKPAAGRAKSDAPKARAKPIRGPGRFARPKPTQSSEE</sequence>
<feature type="compositionally biased region" description="Low complexity" evidence="4">
    <location>
        <begin position="192"/>
        <end position="203"/>
    </location>
</feature>
<name>A0A4R7BPK8_9HYPH</name>
<dbReference type="GO" id="GO:0006412">
    <property type="term" value="P:translation"/>
    <property type="evidence" value="ECO:0007669"/>
    <property type="project" value="TreeGrafter"/>
</dbReference>
<gene>
    <name evidence="3" type="primary">rimP</name>
    <name evidence="7" type="ORF">EV668_4162</name>
</gene>
<dbReference type="Pfam" id="PF02576">
    <property type="entry name" value="RimP_N"/>
    <property type="match status" value="1"/>
</dbReference>
<dbReference type="NCBIfam" id="NF000932">
    <property type="entry name" value="PRK00092.2-5"/>
    <property type="match status" value="1"/>
</dbReference>
<accession>A0A4R7BPK8</accession>
<dbReference type="GO" id="GO:0005829">
    <property type="term" value="C:cytosol"/>
    <property type="evidence" value="ECO:0007669"/>
    <property type="project" value="TreeGrafter"/>
</dbReference>
<dbReference type="InterPro" id="IPR035956">
    <property type="entry name" value="RimP_N_sf"/>
</dbReference>
<dbReference type="Pfam" id="PF17384">
    <property type="entry name" value="DUF150_C"/>
    <property type="match status" value="1"/>
</dbReference>
<evidence type="ECO:0000256" key="1">
    <source>
        <dbReference type="ARBA" id="ARBA00022490"/>
    </source>
</evidence>
<dbReference type="InterPro" id="IPR003728">
    <property type="entry name" value="Ribosome_maturation_RimP"/>
</dbReference>
<feature type="domain" description="Ribosome maturation factor RimP N-terminal" evidence="5">
    <location>
        <begin position="24"/>
        <end position="94"/>
    </location>
</feature>
<evidence type="ECO:0000259" key="6">
    <source>
        <dbReference type="Pfam" id="PF17384"/>
    </source>
</evidence>
<keyword evidence="1 3" id="KW-0963">Cytoplasm</keyword>